<comment type="caution">
    <text evidence="1">The sequence shown here is derived from an EMBL/GenBank/DDBJ whole genome shotgun (WGS) entry which is preliminary data.</text>
</comment>
<dbReference type="EMBL" id="DXGI01000011">
    <property type="protein sequence ID" value="HIW77570.1"/>
    <property type="molecule type" value="Genomic_DNA"/>
</dbReference>
<evidence type="ECO:0000313" key="2">
    <source>
        <dbReference type="Proteomes" id="UP000824264"/>
    </source>
</evidence>
<sequence length="169" mass="18125">MTACRFVLNCVPTAQARTRHAVRGGHSVAYKSVGQKRAEAVLDDLLSPRAPQKPLEGPLVLEFTAGMPIPASTPKRDREAMLRGDIGHTKKPDLDNLGKQLLDAMTRTGFWHDDKQVVSLHCSKRYAAVPGWEVAVYPVGGGIWAALMETTKGGHGTASPSSAGRSGRV</sequence>
<reference evidence="1" key="1">
    <citation type="journal article" date="2021" name="PeerJ">
        <title>Extensive microbial diversity within the chicken gut microbiome revealed by metagenomics and culture.</title>
        <authorList>
            <person name="Gilroy R."/>
            <person name="Ravi A."/>
            <person name="Getino M."/>
            <person name="Pursley I."/>
            <person name="Horton D.L."/>
            <person name="Alikhan N.F."/>
            <person name="Baker D."/>
            <person name="Gharbi K."/>
            <person name="Hall N."/>
            <person name="Watson M."/>
            <person name="Adriaenssens E.M."/>
            <person name="Foster-Nyarko E."/>
            <person name="Jarju S."/>
            <person name="Secka A."/>
            <person name="Antonio M."/>
            <person name="Oren A."/>
            <person name="Chaudhuri R.R."/>
            <person name="La Ragione R."/>
            <person name="Hildebrand F."/>
            <person name="Pallen M.J."/>
        </authorList>
    </citation>
    <scope>NUCLEOTIDE SEQUENCE</scope>
    <source>
        <strain evidence="1">ChiSxjej5B17-1746</strain>
    </source>
</reference>
<reference evidence="1" key="2">
    <citation type="submission" date="2021-04" db="EMBL/GenBank/DDBJ databases">
        <authorList>
            <person name="Gilroy R."/>
        </authorList>
    </citation>
    <scope>NUCLEOTIDE SEQUENCE</scope>
    <source>
        <strain evidence="1">ChiSxjej5B17-1746</strain>
    </source>
</reference>
<accession>A0A9D1QYM0</accession>
<gene>
    <name evidence="1" type="ORF">H9874_00275</name>
</gene>
<protein>
    <submittedName>
        <fullName evidence="1">RusA family crossover junction endodeoxyribonuclease</fullName>
    </submittedName>
</protein>
<organism evidence="1 2">
    <name type="scientific">Candidatus Bilophila faecipullorum</name>
    <dbReference type="NCBI Taxonomy" id="2838482"/>
    <lineage>
        <taxon>Bacteria</taxon>
        <taxon>Pseudomonadati</taxon>
        <taxon>Thermodesulfobacteriota</taxon>
        <taxon>Desulfovibrionia</taxon>
        <taxon>Desulfovibrionales</taxon>
        <taxon>Desulfovibrionaceae</taxon>
        <taxon>Bilophila</taxon>
    </lineage>
</organism>
<name>A0A9D1QYM0_9BACT</name>
<proteinExistence type="predicted"/>
<dbReference type="GO" id="GO:0000287">
    <property type="term" value="F:magnesium ion binding"/>
    <property type="evidence" value="ECO:0007669"/>
    <property type="project" value="InterPro"/>
</dbReference>
<dbReference type="SUPFAM" id="SSF103084">
    <property type="entry name" value="Holliday junction resolvase RusA"/>
    <property type="match status" value="1"/>
</dbReference>
<dbReference type="InterPro" id="IPR036614">
    <property type="entry name" value="RusA-like_sf"/>
</dbReference>
<evidence type="ECO:0000313" key="1">
    <source>
        <dbReference type="EMBL" id="HIW77570.1"/>
    </source>
</evidence>
<dbReference type="InterPro" id="IPR008822">
    <property type="entry name" value="Endonuclease_RusA-like"/>
</dbReference>
<dbReference type="GO" id="GO:0006310">
    <property type="term" value="P:DNA recombination"/>
    <property type="evidence" value="ECO:0007669"/>
    <property type="project" value="InterPro"/>
</dbReference>
<dbReference type="Proteomes" id="UP000824264">
    <property type="component" value="Unassembled WGS sequence"/>
</dbReference>
<dbReference type="Gene3D" id="3.30.1330.70">
    <property type="entry name" value="Holliday junction resolvase RusA"/>
    <property type="match status" value="1"/>
</dbReference>
<dbReference type="GO" id="GO:0006281">
    <property type="term" value="P:DNA repair"/>
    <property type="evidence" value="ECO:0007669"/>
    <property type="project" value="InterPro"/>
</dbReference>
<dbReference type="AlphaFoldDB" id="A0A9D1QYM0"/>
<dbReference type="Pfam" id="PF05866">
    <property type="entry name" value="RusA"/>
    <property type="match status" value="1"/>
</dbReference>